<comment type="caution">
    <text evidence="2">The sequence shown here is derived from an EMBL/GenBank/DDBJ whole genome shotgun (WGS) entry which is preliminary data.</text>
</comment>
<dbReference type="Proteomes" id="UP000660262">
    <property type="component" value="Unassembled WGS sequence"/>
</dbReference>
<feature type="compositionally biased region" description="Low complexity" evidence="1">
    <location>
        <begin position="72"/>
        <end position="90"/>
    </location>
</feature>
<dbReference type="InterPro" id="IPR027267">
    <property type="entry name" value="AH/BAR_dom_sf"/>
</dbReference>
<dbReference type="AlphaFoldDB" id="A0A830HLR0"/>
<feature type="region of interest" description="Disordered" evidence="1">
    <location>
        <begin position="62"/>
        <end position="104"/>
    </location>
</feature>
<proteinExistence type="predicted"/>
<evidence type="ECO:0000313" key="2">
    <source>
        <dbReference type="EMBL" id="GHP07555.1"/>
    </source>
</evidence>
<evidence type="ECO:0000313" key="3">
    <source>
        <dbReference type="Proteomes" id="UP000660262"/>
    </source>
</evidence>
<dbReference type="EMBL" id="BNJQ01000017">
    <property type="protein sequence ID" value="GHP07555.1"/>
    <property type="molecule type" value="Genomic_DNA"/>
</dbReference>
<keyword evidence="3" id="KW-1185">Reference proteome</keyword>
<sequence length="513" mass="54966">MARSELAEKHGFTTDAVMWKHPLILANAFLGVFVEGWPCASGMSFAQGRKLWAKHLAPEEQTAAPAAPPVTAPAAAPASTPHVAPAAADAAPEDNGQSKKSGLPSSNFIMQQASIIASQAGTALSYGMRQAQASTSSASKSAGEAIEKAGGPVLKKATAQANVAYAEAKLASRVVRAKTGIDSKVARASEPITKTARPMMDGLMRRFGFRKSKESEVLQEEADKEVYPVEREGMRELIDEFAVGKTHLERMLKMFEQFYAARRSLAEASSDVSMALAEHGVRRTDACSAAERAISDAHRKLASIAKDLCDVDENRVLESLRTHIRIAEADAYESVADYEGVRNELTLLKESMDDAAASRLRAANSNDPLVSGKAILPVNVPPRASEEGAAASASDEGTHTRVGQAAEEMRAHLEKKFDKMGELVYSKLTLLLSKRRADYVTWLSFHAKSMGMDYREGVRSCDDLDKSVKGAIEEETRRATEALGALSMPKDVSVPALPHAASGGGSLPQKVSD</sequence>
<dbReference type="Gene3D" id="1.20.1270.60">
    <property type="entry name" value="Arfaptin homology (AH) domain/BAR domain"/>
    <property type="match status" value="1"/>
</dbReference>
<feature type="region of interest" description="Disordered" evidence="1">
    <location>
        <begin position="494"/>
        <end position="513"/>
    </location>
</feature>
<organism evidence="2 3">
    <name type="scientific">Pycnococcus provasolii</name>
    <dbReference type="NCBI Taxonomy" id="41880"/>
    <lineage>
        <taxon>Eukaryota</taxon>
        <taxon>Viridiplantae</taxon>
        <taxon>Chlorophyta</taxon>
        <taxon>Pseudoscourfieldiophyceae</taxon>
        <taxon>Pseudoscourfieldiales</taxon>
        <taxon>Pycnococcaceae</taxon>
        <taxon>Pycnococcus</taxon>
    </lineage>
</organism>
<evidence type="ECO:0008006" key="4">
    <source>
        <dbReference type="Google" id="ProtNLM"/>
    </source>
</evidence>
<gene>
    <name evidence="2" type="ORF">PPROV_000629700</name>
</gene>
<protein>
    <recommendedName>
        <fullName evidence="4">BAR domain-containing protein</fullName>
    </recommendedName>
</protein>
<name>A0A830HLR0_9CHLO</name>
<evidence type="ECO:0000256" key="1">
    <source>
        <dbReference type="SAM" id="MobiDB-lite"/>
    </source>
</evidence>
<dbReference type="SUPFAM" id="SSF103657">
    <property type="entry name" value="BAR/IMD domain-like"/>
    <property type="match status" value="1"/>
</dbReference>
<accession>A0A830HLR0</accession>
<reference evidence="2" key="1">
    <citation type="submission" date="2020-10" db="EMBL/GenBank/DDBJ databases">
        <title>Unveiling of a novel bifunctional photoreceptor, Dualchrome1, isolated from a cosmopolitan green alga.</title>
        <authorList>
            <person name="Suzuki S."/>
            <person name="Kawachi M."/>
        </authorList>
    </citation>
    <scope>NUCLEOTIDE SEQUENCE</scope>
    <source>
        <strain evidence="2">NIES 2893</strain>
    </source>
</reference>